<keyword evidence="1" id="KW-1133">Transmembrane helix</keyword>
<protein>
    <submittedName>
        <fullName evidence="2">12971_t:CDS:1</fullName>
    </submittedName>
</protein>
<gene>
    <name evidence="2" type="ORF">GMARGA_LOCUS11912</name>
</gene>
<keyword evidence="1" id="KW-0812">Transmembrane</keyword>
<name>A0ABN7UZX1_GIGMA</name>
<reference evidence="2 3" key="1">
    <citation type="submission" date="2021-06" db="EMBL/GenBank/DDBJ databases">
        <authorList>
            <person name="Kallberg Y."/>
            <person name="Tangrot J."/>
            <person name="Rosling A."/>
        </authorList>
    </citation>
    <scope>NUCLEOTIDE SEQUENCE [LARGE SCALE GENOMIC DNA]</scope>
    <source>
        <strain evidence="2 3">120-4 pot B 10/14</strain>
    </source>
</reference>
<accession>A0ABN7UZX1</accession>
<evidence type="ECO:0000313" key="3">
    <source>
        <dbReference type="Proteomes" id="UP000789901"/>
    </source>
</evidence>
<feature type="transmembrane region" description="Helical" evidence="1">
    <location>
        <begin position="12"/>
        <end position="32"/>
    </location>
</feature>
<proteinExistence type="predicted"/>
<keyword evidence="1" id="KW-0472">Membrane</keyword>
<comment type="caution">
    <text evidence="2">The sequence shown here is derived from an EMBL/GenBank/DDBJ whole genome shotgun (WGS) entry which is preliminary data.</text>
</comment>
<organism evidence="2 3">
    <name type="scientific">Gigaspora margarita</name>
    <dbReference type="NCBI Taxonomy" id="4874"/>
    <lineage>
        <taxon>Eukaryota</taxon>
        <taxon>Fungi</taxon>
        <taxon>Fungi incertae sedis</taxon>
        <taxon>Mucoromycota</taxon>
        <taxon>Glomeromycotina</taxon>
        <taxon>Glomeromycetes</taxon>
        <taxon>Diversisporales</taxon>
        <taxon>Gigasporaceae</taxon>
        <taxon>Gigaspora</taxon>
    </lineage>
</organism>
<evidence type="ECO:0000256" key="1">
    <source>
        <dbReference type="SAM" id="Phobius"/>
    </source>
</evidence>
<evidence type="ECO:0000313" key="2">
    <source>
        <dbReference type="EMBL" id="CAG8697594.1"/>
    </source>
</evidence>
<dbReference type="Proteomes" id="UP000789901">
    <property type="component" value="Unassembled WGS sequence"/>
</dbReference>
<dbReference type="EMBL" id="CAJVQB010007124">
    <property type="protein sequence ID" value="CAG8697594.1"/>
    <property type="molecule type" value="Genomic_DNA"/>
</dbReference>
<keyword evidence="3" id="KW-1185">Reference proteome</keyword>
<sequence>MNWFNRLCGLPVSAMYGITASLLAFLICLVKIRVVGIELVSIDSIVLD</sequence>